<dbReference type="GeneID" id="66078205"/>
<sequence>MSSPIVHHRVGGWLPKDHQVLRSWLDKRLAKSEQHEKHQWQPVIQEFQQLIENNADLYMDFHAMFEQVPTKPPYNDDSTEKGKTQVRNYMTMLSVFNVILSEAPEFGQGNLVASPFSAILDWSMGTPAGLAAFMKPEVNVMFKKMFDVWARFLASGDSRYVLSTADHGWFGAAAQTALPDFVATFVCDPSAEYHGFASWDEFFTRRFRPGVRPIFAPDDNRVINCACESTVFAIKTDIKAHDRFWLKDEPYSLYHILDNDELTPQFVGGTVFQAFLSALNYHRWHSPVNGEIVKTVNVPGTYFAESPAMGFPNPDPSGPTRSQGFITQVAARALVFIQCDNPDIGLMCFVAVGMAEVSTNEVTVREGQRVKKGDQLGMFHFGGSTHCLIFRSGVKIEFDPELYQPEAKIKLNAPIATVG</sequence>
<evidence type="ECO:0000256" key="1">
    <source>
        <dbReference type="ARBA" id="ARBA00022793"/>
    </source>
</evidence>
<evidence type="ECO:0000256" key="2">
    <source>
        <dbReference type="ARBA" id="ARBA00023239"/>
    </source>
</evidence>
<keyword evidence="5" id="KW-1185">Reference proteome</keyword>
<proteinExistence type="predicted"/>
<evidence type="ECO:0000313" key="5">
    <source>
        <dbReference type="Proteomes" id="UP001049176"/>
    </source>
</evidence>
<name>A0A9P7S0D7_9AGAR</name>
<evidence type="ECO:0000313" key="4">
    <source>
        <dbReference type="EMBL" id="KAG7092813.1"/>
    </source>
</evidence>
<dbReference type="OrthoDB" id="5973539at2759"/>
<dbReference type="GO" id="GO:0005739">
    <property type="term" value="C:mitochondrion"/>
    <property type="evidence" value="ECO:0007669"/>
    <property type="project" value="TreeGrafter"/>
</dbReference>
<keyword evidence="2" id="KW-0456">Lyase</keyword>
<dbReference type="EMBL" id="CM032185">
    <property type="protein sequence ID" value="KAG7092813.1"/>
    <property type="molecule type" value="Genomic_DNA"/>
</dbReference>
<dbReference type="PANTHER" id="PTHR10067">
    <property type="entry name" value="PHOSPHATIDYLSERINE DECARBOXYLASE"/>
    <property type="match status" value="1"/>
</dbReference>
<comment type="caution">
    <text evidence="4">The sequence shown here is derived from an EMBL/GenBank/DDBJ whole genome shotgun (WGS) entry which is preliminary data.</text>
</comment>
<dbReference type="InterPro" id="IPR022237">
    <property type="entry name" value="PsiD-like"/>
</dbReference>
<dbReference type="Pfam" id="PF12588">
    <property type="entry name" value="PSDC"/>
    <property type="match status" value="1"/>
</dbReference>
<protein>
    <recommendedName>
        <fullName evidence="3">L-tryptophan decarboxylase PsiD-like domain-containing protein</fullName>
    </recommendedName>
</protein>
<reference evidence="4" key="1">
    <citation type="journal article" date="2021" name="Genome Biol. Evol.">
        <title>The assembled and annotated genome of the fairy-ring fungus Marasmius oreades.</title>
        <authorList>
            <person name="Hiltunen M."/>
            <person name="Ament-Velasquez S.L."/>
            <person name="Johannesson H."/>
        </authorList>
    </citation>
    <scope>NUCLEOTIDE SEQUENCE</scope>
    <source>
        <strain evidence="4">03SP1</strain>
    </source>
</reference>
<dbReference type="RefSeq" id="XP_043009283.1">
    <property type="nucleotide sequence ID" value="XM_043153996.1"/>
</dbReference>
<organism evidence="4 5">
    <name type="scientific">Marasmius oreades</name>
    <name type="common">fairy-ring Marasmius</name>
    <dbReference type="NCBI Taxonomy" id="181124"/>
    <lineage>
        <taxon>Eukaryota</taxon>
        <taxon>Fungi</taxon>
        <taxon>Dikarya</taxon>
        <taxon>Basidiomycota</taxon>
        <taxon>Agaricomycotina</taxon>
        <taxon>Agaricomycetes</taxon>
        <taxon>Agaricomycetidae</taxon>
        <taxon>Agaricales</taxon>
        <taxon>Marasmiineae</taxon>
        <taxon>Marasmiaceae</taxon>
        <taxon>Marasmius</taxon>
    </lineage>
</organism>
<dbReference type="GO" id="GO:0004609">
    <property type="term" value="F:phosphatidylserine decarboxylase activity"/>
    <property type="evidence" value="ECO:0007669"/>
    <property type="project" value="InterPro"/>
</dbReference>
<dbReference type="Proteomes" id="UP001049176">
    <property type="component" value="Chromosome 5"/>
</dbReference>
<dbReference type="PANTHER" id="PTHR10067:SF9">
    <property type="entry name" value="PHOSPHATIDYLSERINE DECARBOXYLASE FAMILY PROTEIN (AFU_ORTHOLOGUE AFUA_7G01730)"/>
    <property type="match status" value="1"/>
</dbReference>
<evidence type="ECO:0000259" key="3">
    <source>
        <dbReference type="Pfam" id="PF12588"/>
    </source>
</evidence>
<dbReference type="GO" id="GO:0006646">
    <property type="term" value="P:phosphatidylethanolamine biosynthetic process"/>
    <property type="evidence" value="ECO:0007669"/>
    <property type="project" value="TreeGrafter"/>
</dbReference>
<feature type="domain" description="L-tryptophan decarboxylase PsiD-like" evidence="3">
    <location>
        <begin position="41"/>
        <end position="177"/>
    </location>
</feature>
<dbReference type="KEGG" id="more:E1B28_009129"/>
<gene>
    <name evidence="4" type="ORF">E1B28_009129</name>
</gene>
<dbReference type="Pfam" id="PF02666">
    <property type="entry name" value="PS_Dcarbxylase"/>
    <property type="match status" value="1"/>
</dbReference>
<accession>A0A9P7S0D7</accession>
<dbReference type="AlphaFoldDB" id="A0A9P7S0D7"/>
<dbReference type="InterPro" id="IPR003817">
    <property type="entry name" value="PS_Dcarbxylase"/>
</dbReference>
<keyword evidence="1" id="KW-0210">Decarboxylase</keyword>